<feature type="transmembrane region" description="Helical" evidence="6">
    <location>
        <begin position="76"/>
        <end position="94"/>
    </location>
</feature>
<keyword evidence="3 6" id="KW-0812">Transmembrane</keyword>
<evidence type="ECO:0000313" key="8">
    <source>
        <dbReference type="Proteomes" id="UP000036908"/>
    </source>
</evidence>
<dbReference type="PANTHER" id="PTHR30086">
    <property type="entry name" value="ARGININE EXPORTER PROTEIN ARGO"/>
    <property type="match status" value="1"/>
</dbReference>
<dbReference type="Proteomes" id="UP000036908">
    <property type="component" value="Unassembled WGS sequence"/>
</dbReference>
<evidence type="ECO:0000256" key="6">
    <source>
        <dbReference type="SAM" id="Phobius"/>
    </source>
</evidence>
<evidence type="ECO:0000256" key="2">
    <source>
        <dbReference type="ARBA" id="ARBA00022475"/>
    </source>
</evidence>
<feature type="transmembrane region" description="Helical" evidence="6">
    <location>
        <begin position="42"/>
        <end position="64"/>
    </location>
</feature>
<feature type="transmembrane region" description="Helical" evidence="6">
    <location>
        <begin position="147"/>
        <end position="167"/>
    </location>
</feature>
<feature type="transmembrane region" description="Helical" evidence="6">
    <location>
        <begin position="187"/>
        <end position="205"/>
    </location>
</feature>
<dbReference type="EMBL" id="JSVA01000005">
    <property type="protein sequence ID" value="KOF03832.1"/>
    <property type="molecule type" value="Genomic_DNA"/>
</dbReference>
<dbReference type="OrthoDB" id="792366at2"/>
<keyword evidence="8" id="KW-1185">Reference proteome</keyword>
<feature type="transmembrane region" description="Helical" evidence="6">
    <location>
        <begin position="115"/>
        <end position="135"/>
    </location>
</feature>
<dbReference type="RefSeq" id="WP_053222517.1">
    <property type="nucleotide sequence ID" value="NZ_JSVA01000005.1"/>
</dbReference>
<proteinExistence type="predicted"/>
<evidence type="ECO:0000256" key="1">
    <source>
        <dbReference type="ARBA" id="ARBA00004651"/>
    </source>
</evidence>
<keyword evidence="5 6" id="KW-0472">Membrane</keyword>
<dbReference type="InterPro" id="IPR001123">
    <property type="entry name" value="LeuE-type"/>
</dbReference>
<gene>
    <name evidence="7" type="ORF">OB69_04560</name>
</gene>
<evidence type="ECO:0008006" key="9">
    <source>
        <dbReference type="Google" id="ProtNLM"/>
    </source>
</evidence>
<name>A0A0L8ANT0_9BACT</name>
<protein>
    <recommendedName>
        <fullName evidence="9">Lysine transporter LysE</fullName>
    </recommendedName>
</protein>
<sequence length="207" mass="23234">MIWHIFQALILATAISFAGSIQLGPVNFGTIRTALRYNKKSAILFGFGGSLPELFYSALALGSSNLLSRYEYLDDYLKYLTIGVLFIFGIYLIFQKPTEASEKDSPDKGNHVWRGMGFGILNPQLYPFWLFIITNLRSNNLLTDERWPVQAVFVIGTAAGAFLLQYLVAVVTSKKREFVYMKLTKNYNKVLGAVILAVAVFQLVVNL</sequence>
<dbReference type="AlphaFoldDB" id="A0A0L8ANT0"/>
<evidence type="ECO:0000256" key="4">
    <source>
        <dbReference type="ARBA" id="ARBA00022989"/>
    </source>
</evidence>
<dbReference type="PATRIC" id="fig|1566026.4.peg.2734"/>
<keyword evidence="4 6" id="KW-1133">Transmembrane helix</keyword>
<accession>A0A0L8ANT0</accession>
<evidence type="ECO:0000313" key="7">
    <source>
        <dbReference type="EMBL" id="KOF03832.1"/>
    </source>
</evidence>
<dbReference type="Pfam" id="PF01810">
    <property type="entry name" value="LysE"/>
    <property type="match status" value="1"/>
</dbReference>
<feature type="transmembrane region" description="Helical" evidence="6">
    <location>
        <begin position="6"/>
        <end position="30"/>
    </location>
</feature>
<comment type="caution">
    <text evidence="7">The sequence shown here is derived from an EMBL/GenBank/DDBJ whole genome shotgun (WGS) entry which is preliminary data.</text>
</comment>
<organism evidence="7 8">
    <name type="scientific">Roseivirga seohaensis subsp. aquiponti</name>
    <dbReference type="NCBI Taxonomy" id="1566026"/>
    <lineage>
        <taxon>Bacteria</taxon>
        <taxon>Pseudomonadati</taxon>
        <taxon>Bacteroidota</taxon>
        <taxon>Cytophagia</taxon>
        <taxon>Cytophagales</taxon>
        <taxon>Roseivirgaceae</taxon>
        <taxon>Roseivirga</taxon>
    </lineage>
</organism>
<comment type="subcellular location">
    <subcellularLocation>
        <location evidence="1">Cell membrane</location>
        <topology evidence="1">Multi-pass membrane protein</topology>
    </subcellularLocation>
</comment>
<dbReference type="GO" id="GO:0005886">
    <property type="term" value="C:plasma membrane"/>
    <property type="evidence" value="ECO:0007669"/>
    <property type="project" value="UniProtKB-SubCell"/>
</dbReference>
<dbReference type="GO" id="GO:0015171">
    <property type="term" value="F:amino acid transmembrane transporter activity"/>
    <property type="evidence" value="ECO:0007669"/>
    <property type="project" value="TreeGrafter"/>
</dbReference>
<evidence type="ECO:0000256" key="3">
    <source>
        <dbReference type="ARBA" id="ARBA00022692"/>
    </source>
</evidence>
<reference evidence="8" key="1">
    <citation type="submission" date="2014-11" db="EMBL/GenBank/DDBJ databases">
        <title>Genome sequencing of Roseivirga sp. D-25.</title>
        <authorList>
            <person name="Selvaratnam C."/>
            <person name="Thevarajoo S."/>
            <person name="Goh K.M."/>
            <person name="Eee R."/>
            <person name="Chan K.-G."/>
            <person name="Chong C.S."/>
        </authorList>
    </citation>
    <scope>NUCLEOTIDE SEQUENCE [LARGE SCALE GENOMIC DNA]</scope>
    <source>
        <strain evidence="8">D-25</strain>
    </source>
</reference>
<evidence type="ECO:0000256" key="5">
    <source>
        <dbReference type="ARBA" id="ARBA00023136"/>
    </source>
</evidence>
<keyword evidence="2" id="KW-1003">Cell membrane</keyword>
<dbReference type="PANTHER" id="PTHR30086:SF20">
    <property type="entry name" value="ARGININE EXPORTER PROTEIN ARGO-RELATED"/>
    <property type="match status" value="1"/>
</dbReference>